<feature type="region of interest" description="Disordered" evidence="1">
    <location>
        <begin position="1"/>
        <end position="23"/>
    </location>
</feature>
<dbReference type="Proteomes" id="UP000193335">
    <property type="component" value="Unassembled WGS sequence"/>
</dbReference>
<organism evidence="2 3">
    <name type="scientific">Bradyrhizobium japonicum</name>
    <dbReference type="NCBI Taxonomy" id="375"/>
    <lineage>
        <taxon>Bacteria</taxon>
        <taxon>Pseudomonadati</taxon>
        <taxon>Pseudomonadota</taxon>
        <taxon>Alphaproteobacteria</taxon>
        <taxon>Hyphomicrobiales</taxon>
        <taxon>Nitrobacteraceae</taxon>
        <taxon>Bradyrhizobium</taxon>
    </lineage>
</organism>
<evidence type="ECO:0008006" key="4">
    <source>
        <dbReference type="Google" id="ProtNLM"/>
    </source>
</evidence>
<dbReference type="EMBL" id="NAFL01000262">
    <property type="protein sequence ID" value="OSJ30239.1"/>
    <property type="molecule type" value="Genomic_DNA"/>
</dbReference>
<evidence type="ECO:0000256" key="1">
    <source>
        <dbReference type="SAM" id="MobiDB-lite"/>
    </source>
</evidence>
<comment type="caution">
    <text evidence="2">The sequence shown here is derived from an EMBL/GenBank/DDBJ whole genome shotgun (WGS) entry which is preliminary data.</text>
</comment>
<evidence type="ECO:0000313" key="3">
    <source>
        <dbReference type="Proteomes" id="UP000193335"/>
    </source>
</evidence>
<dbReference type="Gene3D" id="2.40.160.20">
    <property type="match status" value="1"/>
</dbReference>
<accession>A0A1Y2JMX6</accession>
<reference evidence="2 3" key="1">
    <citation type="submission" date="2017-03" db="EMBL/GenBank/DDBJ databases">
        <title>Whole genome sequences of fourteen strains of Bradyrhizobium canariense and one strain of Bradyrhizobium japonicum isolated from Lupinus (Papilionoideae: Genisteae) species in Algeria.</title>
        <authorList>
            <person name="Crovadore J."/>
            <person name="Chekireb D."/>
            <person name="Brachmann A."/>
            <person name="Chablais R."/>
            <person name="Cochard B."/>
            <person name="Lefort F."/>
        </authorList>
    </citation>
    <scope>NUCLEOTIDE SEQUENCE [LARGE SCALE GENOMIC DNA]</scope>
    <source>
        <strain evidence="2 3">UBMA197</strain>
    </source>
</reference>
<sequence length="360" mass="38182">MAGAPGPRSHAAERPMNSPSRGFVNRRPCVFAEAAAKPLPIPACDRFLPAPSLTLQTDEAPATAACMPSMQRAWDGSELRWGEADTPVPPAVISPGTPASVTVAVSPVRPGHAVTVEYRVNGGPVRQAIGQSAPRVHGANGRLFRALLPGQSGGTVEFLPVLGFAGQPISPRLRESAECPRYQVGCGAAPVETAALPAGELRWDWDTTFLWAGTVAIRTEVIGVVPDGLRINLHVTEGRFVGPRFEGIVRPGGVNWLRIRKDGVGIVNVTECLQTLSGARIDCLYDGILDLGADGYARAIRGDFGILPPFVLAPTYATADKELAWLNRAQCIGVGRVDMKTLRASYDIYVVTAGAAKHVD</sequence>
<name>A0A1Y2JMX6_BRAJP</name>
<dbReference type="Pfam" id="PF11578">
    <property type="entry name" value="DUF3237"/>
    <property type="match status" value="1"/>
</dbReference>
<evidence type="ECO:0000313" key="2">
    <source>
        <dbReference type="EMBL" id="OSJ30239.1"/>
    </source>
</evidence>
<protein>
    <recommendedName>
        <fullName evidence="4">DUF3237 domain-containing protein</fullName>
    </recommendedName>
</protein>
<proteinExistence type="predicted"/>
<dbReference type="AlphaFoldDB" id="A0A1Y2JMX6"/>
<gene>
    <name evidence="2" type="ORF">BSZ19_25485</name>
</gene>